<dbReference type="Pfam" id="PF00400">
    <property type="entry name" value="WD40"/>
    <property type="match status" value="1"/>
</dbReference>
<dbReference type="InterPro" id="IPR045151">
    <property type="entry name" value="DCAF8"/>
</dbReference>
<accession>A0ABM0MW81</accession>
<organism evidence="4 5">
    <name type="scientific">Saccoglossus kowalevskii</name>
    <name type="common">Acorn worm</name>
    <dbReference type="NCBI Taxonomy" id="10224"/>
    <lineage>
        <taxon>Eukaryota</taxon>
        <taxon>Metazoa</taxon>
        <taxon>Hemichordata</taxon>
        <taxon>Enteropneusta</taxon>
        <taxon>Harrimaniidae</taxon>
        <taxon>Saccoglossus</taxon>
    </lineage>
</organism>
<keyword evidence="2" id="KW-0677">Repeat</keyword>
<proteinExistence type="predicted"/>
<keyword evidence="1" id="KW-0853">WD repeat</keyword>
<evidence type="ECO:0000256" key="3">
    <source>
        <dbReference type="SAM" id="MobiDB-lite"/>
    </source>
</evidence>
<feature type="compositionally biased region" description="Polar residues" evidence="3">
    <location>
        <begin position="693"/>
        <end position="704"/>
    </location>
</feature>
<feature type="non-terminal residue" evidence="5">
    <location>
        <position position="898"/>
    </location>
</feature>
<gene>
    <name evidence="5" type="primary">LOC102808328</name>
</gene>
<dbReference type="RefSeq" id="XP_006824272.1">
    <property type="nucleotide sequence ID" value="XM_006824209.1"/>
</dbReference>
<protein>
    <submittedName>
        <fullName evidence="5">DDB1- and CUL4-associated factor 6-like</fullName>
    </submittedName>
</protein>
<reference evidence="5" key="1">
    <citation type="submission" date="2025-08" db="UniProtKB">
        <authorList>
            <consortium name="RefSeq"/>
        </authorList>
    </citation>
    <scope>IDENTIFICATION</scope>
    <source>
        <tissue evidence="5">Testes</tissue>
    </source>
</reference>
<dbReference type="SMART" id="SM00320">
    <property type="entry name" value="WD40"/>
    <property type="match status" value="4"/>
</dbReference>
<keyword evidence="4" id="KW-1185">Reference proteome</keyword>
<feature type="compositionally biased region" description="Polar residues" evidence="3">
    <location>
        <begin position="668"/>
        <end position="679"/>
    </location>
</feature>
<sequence>MHEEQTRKRVASLSVNTICWSDNGDYILSGSDDRKLCVTNAHTSKPVAEIRSGHNANIFSARFIPNSRNKQVISCSGDGRIAYNEVEREDLYGTRLFNCHYGTTYEIMVVPNDSYTFLSCGEDCTVRWFDLRMKTRCIKEDCKEVHVYVKCGLYDTIEAPAPEDLMEPYVDPIIEQSATDCPGTSTVLSTIKSSTDFTVQSVVNLAADTETQPIVSSGDNASADTGTQPIVSSGDNTSADTETQSIVSSGDNASADTETQPIVSSGDNTSADTETQPIVPSGDNTSAGTETQPIVSSGDNTSADTGIQPIVSSGDNTSADTGTQPIISPGDNTSANTETQPIVSSGDNTSADAETQTSESVSIPGIDQSEQALTQAVISLHYTTEGMENSTIKFDFPNQPRPAKKKTEDVVGTGDENPGPSGAQSHTDTAEKEKEDEFAFFNRPSNDVELRMLSIQPVGSSVDVQLATIKKKRKRLEKSQSSDVEELQKANKISGKRTSKTQRGADDDESSSSSSEEDNNSRSNINENTVSSKDCENKKKVYHSKEADKGVLSKDSDSSPDSKRSRGWVHQTFTEELVGVHKDLCTDNSETISSSEVNVNSNTTFQDSLDVETPMEVQADVVEQSLDTIDTKQEDIVALPSTSIESSANGKQVEESKVFALRDRIEDNQPQVRRTSQHILPSLEHSRRLGMSGPSTVTTVNRQPQVDETHRAPMLQESNDADQNQRLKDRVEHSRTRTSSEDCDSYLLDSDDSDELTFQAASVRAKQKHRRSSRDISSSSSAGVTVEHGAEGETLDSPSADSTEHRIREMFRIRKEQKEKEELEMRKVHQPRVKRIYKGHRNSRTMIKEANFWGNHFVLSGSDCGHIFIWDRYTAELVMLLEGDKHVVNCVQPHPCDP</sequence>
<dbReference type="InterPro" id="IPR015943">
    <property type="entry name" value="WD40/YVTN_repeat-like_dom_sf"/>
</dbReference>
<dbReference type="InterPro" id="IPR036322">
    <property type="entry name" value="WD40_repeat_dom_sf"/>
</dbReference>
<dbReference type="Gene3D" id="2.130.10.10">
    <property type="entry name" value="YVTN repeat-like/Quinoprotein amine dehydrogenase"/>
    <property type="match status" value="2"/>
</dbReference>
<feature type="compositionally biased region" description="Polar residues" evidence="3">
    <location>
        <begin position="213"/>
        <end position="361"/>
    </location>
</feature>
<feature type="compositionally biased region" description="Acidic residues" evidence="3">
    <location>
        <begin position="506"/>
        <end position="518"/>
    </location>
</feature>
<feature type="region of interest" description="Disordered" evidence="3">
    <location>
        <begin position="474"/>
        <end position="567"/>
    </location>
</feature>
<dbReference type="PANTHER" id="PTHR15574:SF39">
    <property type="entry name" value="DDB1- AND CUL4-ASSOCIATED FACTOR 6"/>
    <property type="match status" value="1"/>
</dbReference>
<dbReference type="InterPro" id="IPR001680">
    <property type="entry name" value="WD40_rpt"/>
</dbReference>
<feature type="compositionally biased region" description="Basic and acidic residues" evidence="3">
    <location>
        <begin position="533"/>
        <end position="564"/>
    </location>
</feature>
<feature type="region of interest" description="Disordered" evidence="3">
    <location>
        <begin position="213"/>
        <end position="362"/>
    </location>
</feature>
<dbReference type="SUPFAM" id="SSF50978">
    <property type="entry name" value="WD40 repeat-like"/>
    <property type="match status" value="1"/>
</dbReference>
<dbReference type="Proteomes" id="UP000694865">
    <property type="component" value="Unplaced"/>
</dbReference>
<dbReference type="PANTHER" id="PTHR15574">
    <property type="entry name" value="WD REPEAT DOMAIN-CONTAINING FAMILY"/>
    <property type="match status" value="1"/>
</dbReference>
<evidence type="ECO:0000313" key="5">
    <source>
        <dbReference type="RefSeq" id="XP_006824272.1"/>
    </source>
</evidence>
<feature type="region of interest" description="Disordered" evidence="3">
    <location>
        <begin position="764"/>
        <end position="806"/>
    </location>
</feature>
<dbReference type="GeneID" id="102808328"/>
<evidence type="ECO:0000313" key="4">
    <source>
        <dbReference type="Proteomes" id="UP000694865"/>
    </source>
</evidence>
<name>A0ABM0MW81_SACKO</name>
<feature type="region of interest" description="Disordered" evidence="3">
    <location>
        <begin position="391"/>
        <end position="435"/>
    </location>
</feature>
<evidence type="ECO:0000256" key="2">
    <source>
        <dbReference type="ARBA" id="ARBA00022737"/>
    </source>
</evidence>
<feature type="region of interest" description="Disordered" evidence="3">
    <location>
        <begin position="668"/>
        <end position="747"/>
    </location>
</feature>
<feature type="compositionally biased region" description="Basic and acidic residues" evidence="3">
    <location>
        <begin position="723"/>
        <end position="740"/>
    </location>
</feature>
<evidence type="ECO:0000256" key="1">
    <source>
        <dbReference type="ARBA" id="ARBA00022574"/>
    </source>
</evidence>